<keyword evidence="1" id="KW-0472">Membrane</keyword>
<evidence type="ECO:0000313" key="3">
    <source>
        <dbReference type="Proteomes" id="UP000230577"/>
    </source>
</evidence>
<proteinExistence type="predicted"/>
<name>A0A2M8DAR6_9BACT</name>
<feature type="transmembrane region" description="Helical" evidence="1">
    <location>
        <begin position="114"/>
        <end position="135"/>
    </location>
</feature>
<keyword evidence="1" id="KW-0812">Transmembrane</keyword>
<evidence type="ECO:0000256" key="1">
    <source>
        <dbReference type="SAM" id="Phobius"/>
    </source>
</evidence>
<gene>
    <name evidence="2" type="ORF">CO087_00185</name>
</gene>
<dbReference type="Proteomes" id="UP000230577">
    <property type="component" value="Unassembled WGS sequence"/>
</dbReference>
<dbReference type="AlphaFoldDB" id="A0A2M8DAR6"/>
<feature type="transmembrane region" description="Helical" evidence="1">
    <location>
        <begin position="76"/>
        <end position="102"/>
    </location>
</feature>
<comment type="caution">
    <text evidence="2">The sequence shown here is derived from an EMBL/GenBank/DDBJ whole genome shotgun (WGS) entry which is preliminary data.</text>
</comment>
<keyword evidence="1" id="KW-1133">Transmembrane helix</keyword>
<sequence>MRIAKQTQNFTQNRRKTFRVSFAFSFCVGFAVLVFLFSIPGVSAQNNTGIDVSCAKYQYPWCQEAEKGPGALVGRFYTIALGLAAAAALGVLIYGAILWTVSGAVSSKKDAMEWISGAVWGLVLLLGAYLILYTINPDLVKLKGPEELFKMKSINLQSVSSPAVAGTVAPKAGGDAEIRQKLSQVSGGKITVNYPEPRTSLNGLQPTTIQGILSLWNSCGKCDLVITGGTETAYHAPGKFGHASGYKVDLRPTDDLNSAIYNRIATSCRIPPPANTNCAGLDGNTYRYETNHWDVCFQCPSKR</sequence>
<feature type="transmembrane region" description="Helical" evidence="1">
    <location>
        <begin position="20"/>
        <end position="39"/>
    </location>
</feature>
<accession>A0A2M8DAR6</accession>
<evidence type="ECO:0000313" key="2">
    <source>
        <dbReference type="EMBL" id="PJB84218.1"/>
    </source>
</evidence>
<organism evidence="2 3">
    <name type="scientific">Candidatus Wolfebacteria bacterium CG_4_9_14_0_8_um_filter_39_46</name>
    <dbReference type="NCBI Taxonomy" id="1975064"/>
    <lineage>
        <taxon>Bacteria</taxon>
        <taxon>Candidatus Wolfeibacteriota</taxon>
    </lineage>
</organism>
<protein>
    <submittedName>
        <fullName evidence="2">Uncharacterized protein</fullName>
    </submittedName>
</protein>
<dbReference type="EMBL" id="PFTL01000005">
    <property type="protein sequence ID" value="PJB84218.1"/>
    <property type="molecule type" value="Genomic_DNA"/>
</dbReference>
<reference evidence="3" key="1">
    <citation type="submission" date="2017-09" db="EMBL/GenBank/DDBJ databases">
        <title>Depth-based differentiation of microbial function through sediment-hosted aquifers and enrichment of novel symbionts in the deep terrestrial subsurface.</title>
        <authorList>
            <person name="Probst A.J."/>
            <person name="Ladd B."/>
            <person name="Jarett J.K."/>
            <person name="Geller-Mcgrath D.E."/>
            <person name="Sieber C.M.K."/>
            <person name="Emerson J.B."/>
            <person name="Anantharaman K."/>
            <person name="Thomas B.C."/>
            <person name="Malmstrom R."/>
            <person name="Stieglmeier M."/>
            <person name="Klingl A."/>
            <person name="Woyke T."/>
            <person name="Ryan C.M."/>
            <person name="Banfield J.F."/>
        </authorList>
    </citation>
    <scope>NUCLEOTIDE SEQUENCE [LARGE SCALE GENOMIC DNA]</scope>
</reference>